<evidence type="ECO:0000313" key="6">
    <source>
        <dbReference type="EMBL" id="KAK9675348.1"/>
    </source>
</evidence>
<reference evidence="6" key="1">
    <citation type="submission" date="2024-03" db="EMBL/GenBank/DDBJ databases">
        <title>WGS assembly of Saponaria officinalis var. Norfolk2.</title>
        <authorList>
            <person name="Jenkins J."/>
            <person name="Shu S."/>
            <person name="Grimwood J."/>
            <person name="Barry K."/>
            <person name="Goodstein D."/>
            <person name="Schmutz J."/>
            <person name="Leebens-Mack J."/>
            <person name="Osbourn A."/>
        </authorList>
    </citation>
    <scope>NUCLEOTIDE SEQUENCE [LARGE SCALE GENOMIC DNA]</scope>
    <source>
        <strain evidence="6">JIC</strain>
    </source>
</reference>
<evidence type="ECO:0000256" key="2">
    <source>
        <dbReference type="ARBA" id="ARBA00022448"/>
    </source>
</evidence>
<dbReference type="Proteomes" id="UP001443914">
    <property type="component" value="Unassembled WGS sequence"/>
</dbReference>
<dbReference type="GO" id="GO:0005546">
    <property type="term" value="F:phosphatidylinositol-4,5-bisphosphate binding"/>
    <property type="evidence" value="ECO:0007669"/>
    <property type="project" value="InterPro"/>
</dbReference>
<evidence type="ECO:0000256" key="3">
    <source>
        <dbReference type="RuleBase" id="RU365026"/>
    </source>
</evidence>
<dbReference type="SUPFAM" id="SSF74788">
    <property type="entry name" value="Cullin repeat-like"/>
    <property type="match status" value="1"/>
</dbReference>
<gene>
    <name evidence="6" type="ORF">RND81_11G002000</name>
</gene>
<keyword evidence="3" id="KW-0268">Exocytosis</keyword>
<comment type="function">
    <text evidence="3">Component of the exocyst complex.</text>
</comment>
<feature type="region of interest" description="Disordered" evidence="4">
    <location>
        <begin position="175"/>
        <end position="201"/>
    </location>
</feature>
<dbReference type="PANTHER" id="PTHR12542:SF127">
    <property type="entry name" value="EXOCYST COMPLEX COMPONENT EXO70C1"/>
    <property type="match status" value="1"/>
</dbReference>
<evidence type="ECO:0000313" key="7">
    <source>
        <dbReference type="Proteomes" id="UP001443914"/>
    </source>
</evidence>
<protein>
    <recommendedName>
        <fullName evidence="3">Exocyst subunit Exo70 family protein</fullName>
    </recommendedName>
</protein>
<dbReference type="InterPro" id="IPR004140">
    <property type="entry name" value="Exo70"/>
</dbReference>
<dbReference type="GO" id="GO:0006887">
    <property type="term" value="P:exocytosis"/>
    <property type="evidence" value="ECO:0007669"/>
    <property type="project" value="UniProtKB-KW"/>
</dbReference>
<comment type="similarity">
    <text evidence="1 3">Belongs to the EXO70 family.</text>
</comment>
<dbReference type="Pfam" id="PF03081">
    <property type="entry name" value="Exo70_C"/>
    <property type="match status" value="1"/>
</dbReference>
<evidence type="ECO:0000256" key="4">
    <source>
        <dbReference type="SAM" id="MobiDB-lite"/>
    </source>
</evidence>
<keyword evidence="3" id="KW-0653">Protein transport</keyword>
<name>A0AAW1HGM3_SAPOF</name>
<proteinExistence type="inferred from homology"/>
<dbReference type="Gene3D" id="1.20.1280.170">
    <property type="entry name" value="Exocyst complex component Exo70"/>
    <property type="match status" value="1"/>
</dbReference>
<dbReference type="GO" id="GO:0000145">
    <property type="term" value="C:exocyst"/>
    <property type="evidence" value="ECO:0007669"/>
    <property type="project" value="InterPro"/>
</dbReference>
<dbReference type="GO" id="GO:0015031">
    <property type="term" value="P:protein transport"/>
    <property type="evidence" value="ECO:0007669"/>
    <property type="project" value="UniProtKB-KW"/>
</dbReference>
<dbReference type="InterPro" id="IPR046364">
    <property type="entry name" value="Exo70_C"/>
</dbReference>
<evidence type="ECO:0000259" key="5">
    <source>
        <dbReference type="Pfam" id="PF03081"/>
    </source>
</evidence>
<dbReference type="EMBL" id="JBDFQZ010000011">
    <property type="protein sequence ID" value="KAK9675348.1"/>
    <property type="molecule type" value="Genomic_DNA"/>
</dbReference>
<dbReference type="AlphaFoldDB" id="A0AAW1HGM3"/>
<comment type="caution">
    <text evidence="6">The sequence shown here is derived from an EMBL/GenBank/DDBJ whole genome shotgun (WGS) entry which is preliminary data.</text>
</comment>
<feature type="compositionally biased region" description="Basic and acidic residues" evidence="4">
    <location>
        <begin position="183"/>
        <end position="193"/>
    </location>
</feature>
<organism evidence="6 7">
    <name type="scientific">Saponaria officinalis</name>
    <name type="common">Common soapwort</name>
    <name type="synonym">Lychnis saponaria</name>
    <dbReference type="NCBI Taxonomy" id="3572"/>
    <lineage>
        <taxon>Eukaryota</taxon>
        <taxon>Viridiplantae</taxon>
        <taxon>Streptophyta</taxon>
        <taxon>Embryophyta</taxon>
        <taxon>Tracheophyta</taxon>
        <taxon>Spermatophyta</taxon>
        <taxon>Magnoliopsida</taxon>
        <taxon>eudicotyledons</taxon>
        <taxon>Gunneridae</taxon>
        <taxon>Pentapetalae</taxon>
        <taxon>Caryophyllales</taxon>
        <taxon>Caryophyllaceae</taxon>
        <taxon>Caryophylleae</taxon>
        <taxon>Saponaria</taxon>
    </lineage>
</organism>
<dbReference type="InterPro" id="IPR016159">
    <property type="entry name" value="Cullin_repeat-like_dom_sf"/>
</dbReference>
<sequence length="657" mass="74752">MEKNLLPAKSISFNDGCPSDADKDTVLDNSSSFSFYVDRRHSLHGNYVENGDAGEHHWNLNAISEEIDGLIEKLSSVEDVSDLPDIPPSVEKFSKMVQSEIGKYDAGDSTLKFGDDTEQDTRLLNAMSRVSKLSNLLSKFSSSEKVSPLLTMITLAVQRAMTFMEEELRIIMENPTPVSKTPKSADFKDHKQGEDEEGNNYPRISEEKIANMRKIVALMISGGYETECCQVYSIVRGNAFKEAMKQQGFEIISVDEVQKMPWETLEGHIGTWIRVVKYVAKVLLPREKTLCDSVFSHDHPQISKAMFSNLIRSTVILFLNFAEAIAITKRSAERLFKVLDIYETLTELMSALDETCSHECANELMSEISSVRRQLGEAAVCIFCDLENSIKNDVAGHPVPSGAVHPLTRYTMNYLRYACDFKDTLEQVFSLHCNKEQHTDALEPRSHDDKDENSEESGVIQAPFALELMTIMNLLDANLEAKSKLYKDPSLRSIFLMNNGRYILQKIKESAEIHELVGNTSCRKRSSELRGYHKSYQRETWSRVLQCLNQEGLQVNGKVQKPVLKERFKSFNQMFDEIHKTQSCWVVSDEQLQSELRVSISAVMIPAYRSFLARFGQYFTSGRQSEKFIKYQPEDIESTIERLFDGNQSMSMSRRKS</sequence>
<evidence type="ECO:0000256" key="1">
    <source>
        <dbReference type="ARBA" id="ARBA00006756"/>
    </source>
</evidence>
<feature type="domain" description="Exocyst complex subunit Exo70 C-terminal" evidence="5">
    <location>
        <begin position="271"/>
        <end position="641"/>
    </location>
</feature>
<keyword evidence="2 3" id="KW-0813">Transport</keyword>
<dbReference type="PANTHER" id="PTHR12542">
    <property type="entry name" value="EXOCYST COMPLEX PROTEIN EXO70"/>
    <property type="match status" value="1"/>
</dbReference>
<keyword evidence="7" id="KW-1185">Reference proteome</keyword>
<accession>A0AAW1HGM3</accession>